<dbReference type="Gramene" id="TraesCS4D03G0778100.1">
    <property type="protein sequence ID" value="TraesCS4D03G0778100.1.CDS"/>
    <property type="gene ID" value="TraesCS4D03G0778100"/>
</dbReference>
<protein>
    <submittedName>
        <fullName evidence="1">Uncharacterized protein</fullName>
    </submittedName>
</protein>
<organism evidence="1">
    <name type="scientific">Triticum aestivum</name>
    <name type="common">Wheat</name>
    <dbReference type="NCBI Taxonomy" id="4565"/>
    <lineage>
        <taxon>Eukaryota</taxon>
        <taxon>Viridiplantae</taxon>
        <taxon>Streptophyta</taxon>
        <taxon>Embryophyta</taxon>
        <taxon>Tracheophyta</taxon>
        <taxon>Spermatophyta</taxon>
        <taxon>Magnoliopsida</taxon>
        <taxon>Liliopsida</taxon>
        <taxon>Poales</taxon>
        <taxon>Poaceae</taxon>
        <taxon>BOP clade</taxon>
        <taxon>Pooideae</taxon>
        <taxon>Triticodae</taxon>
        <taxon>Triticeae</taxon>
        <taxon>Triticinae</taxon>
        <taxon>Triticum</taxon>
    </lineage>
</organism>
<dbReference type="GeneID" id="123100541"/>
<accession>A0A3B6JP73</accession>
<proteinExistence type="predicted"/>
<gene>
    <name evidence="1" type="primary">LOC123100541</name>
</gene>
<dbReference type="RefSeq" id="XP_044378390.1">
    <property type="nucleotide sequence ID" value="XM_044522455.1"/>
</dbReference>
<dbReference type="Gramene" id="TraesNOR4D03G02572720.1">
    <property type="protein sequence ID" value="TraesNOR4D03G02572720.1"/>
    <property type="gene ID" value="TraesNOR4D03G02572720"/>
</dbReference>
<dbReference type="EnsemblPlants" id="TraesCS4D02G334700.1">
    <property type="protein sequence ID" value="TraesCS4D02G334700.1"/>
    <property type="gene ID" value="TraesCS4D02G334700"/>
</dbReference>
<dbReference type="OMA" id="SFVGHCH"/>
<dbReference type="Proteomes" id="UP000019116">
    <property type="component" value="Chromosome 4D"/>
</dbReference>
<dbReference type="Gramene" id="TraesWEE_scaffold_021038_01G000200.1">
    <property type="protein sequence ID" value="TraesWEE_scaffold_021038_01G000200.1"/>
    <property type="gene ID" value="TraesWEE_scaffold_021038_01G000200"/>
</dbReference>
<dbReference type="OrthoDB" id="10308029at2759"/>
<keyword evidence="2" id="KW-1185">Reference proteome</keyword>
<dbReference type="Gramene" id="TraesCS4D02G334700.1">
    <property type="protein sequence ID" value="TraesCS4D02G334700.1"/>
    <property type="gene ID" value="TraesCS4D02G334700"/>
</dbReference>
<dbReference type="Gramene" id="TraesCLE_scaffold_088366_01G000200.1">
    <property type="protein sequence ID" value="TraesCLE_scaffold_088366_01G000200.1"/>
    <property type="gene ID" value="TraesCLE_scaffold_088366_01G000200"/>
</dbReference>
<dbReference type="Gramene" id="TraesCAD_scaffold_048063_01G000200.1">
    <property type="protein sequence ID" value="TraesCAD_scaffold_048063_01G000200.1"/>
    <property type="gene ID" value="TraesCAD_scaffold_048063_01G000200"/>
</dbReference>
<dbReference type="SMR" id="A0A3B6JP73"/>
<dbReference type="AlphaFoldDB" id="A0A3B6JP73"/>
<evidence type="ECO:0000313" key="1">
    <source>
        <dbReference type="EnsemblPlants" id="TraesCS4D02G334700.1"/>
    </source>
</evidence>
<evidence type="ECO:0000313" key="2">
    <source>
        <dbReference type="Proteomes" id="UP000019116"/>
    </source>
</evidence>
<dbReference type="Gramene" id="TraesRN4D0100806400.1">
    <property type="protein sequence ID" value="TraesRN4D0100806400.1"/>
    <property type="gene ID" value="TraesRN4D0100806400"/>
</dbReference>
<dbReference type="Gramene" id="TraesROB_scaffold_078910_01G000200.1">
    <property type="protein sequence ID" value="TraesROB_scaffold_078910_01G000200.1"/>
    <property type="gene ID" value="TraesROB_scaffold_078910_01G000200"/>
</dbReference>
<reference evidence="1" key="2">
    <citation type="submission" date="2018-10" db="UniProtKB">
        <authorList>
            <consortium name="EnsemblPlants"/>
        </authorList>
    </citation>
    <scope>IDENTIFICATION</scope>
</reference>
<sequence length="196" mass="21423">MVGTIVLATPHFCFGVLRRSLIQEDGIYTIKCDGQSIEIKAEDFVSSHHGFFAGFYIYHNKLPYDIKNVAAVEFGEEVKLFDVVNLCDITVGRYKMFIDITDGHVMDVRVGDFVHNCAHSLHTANGSPVFSKDGELVGVCILNRQGPSVALDAARIKAELMMIHESKTLKEFFGVVRESAGIAEASAAATVQPGAQ</sequence>
<reference evidence="1" key="1">
    <citation type="submission" date="2018-08" db="EMBL/GenBank/DDBJ databases">
        <authorList>
            <person name="Rossello M."/>
        </authorList>
    </citation>
    <scope>NUCLEOTIDE SEQUENCE [LARGE SCALE GENOMIC DNA]</scope>
    <source>
        <strain evidence="1">cv. Chinese Spring</strain>
    </source>
</reference>
<name>A0A3B6JP73_WHEAT</name>